<keyword evidence="2" id="KW-1185">Reference proteome</keyword>
<evidence type="ECO:0000313" key="2">
    <source>
        <dbReference type="Proteomes" id="UP000219336"/>
    </source>
</evidence>
<dbReference type="Proteomes" id="UP000219336">
    <property type="component" value="Unassembled WGS sequence"/>
</dbReference>
<evidence type="ECO:0000313" key="1">
    <source>
        <dbReference type="EMBL" id="SNX50851.1"/>
    </source>
</evidence>
<sequence>MIITPYNSENLVMKNRVIEYQPLGIGAWVRIEVTVEVADVLAKEYTGYGWPVRVYSYIYDGN</sequence>
<name>A0A240EQP5_9VIBR</name>
<reference evidence="2" key="1">
    <citation type="submission" date="2016-06" db="EMBL/GenBank/DDBJ databases">
        <authorList>
            <person name="Rodrigo-Torres L."/>
            <person name="Arahal R.D."/>
            <person name="Lucena T."/>
        </authorList>
    </citation>
    <scope>NUCLEOTIDE SEQUENCE [LARGE SCALE GENOMIC DNA]</scope>
    <source>
        <strain evidence="2">CECT8203</strain>
    </source>
</reference>
<dbReference type="AlphaFoldDB" id="A0A240EQP5"/>
<accession>A0A240EQP5</accession>
<proteinExistence type="predicted"/>
<dbReference type="EMBL" id="OANU01000157">
    <property type="protein sequence ID" value="SNX50851.1"/>
    <property type="molecule type" value="Genomic_DNA"/>
</dbReference>
<gene>
    <name evidence="1" type="ORF">VTH8203_04525</name>
</gene>
<protein>
    <submittedName>
        <fullName evidence="1">Uncharacterized protein</fullName>
    </submittedName>
</protein>
<organism evidence="1 2">
    <name type="scientific">Vibrio thalassae</name>
    <dbReference type="NCBI Taxonomy" id="1243014"/>
    <lineage>
        <taxon>Bacteria</taxon>
        <taxon>Pseudomonadati</taxon>
        <taxon>Pseudomonadota</taxon>
        <taxon>Gammaproteobacteria</taxon>
        <taxon>Vibrionales</taxon>
        <taxon>Vibrionaceae</taxon>
        <taxon>Vibrio</taxon>
    </lineage>
</organism>